<dbReference type="EMBL" id="OX365700">
    <property type="protein sequence ID" value="CAI4031365.1"/>
    <property type="molecule type" value="Genomic_DNA"/>
</dbReference>
<feature type="compositionally biased region" description="Basic and acidic residues" evidence="3">
    <location>
        <begin position="92"/>
        <end position="102"/>
    </location>
</feature>
<dbReference type="PANTHER" id="PTHR43080:SF2">
    <property type="entry name" value="CBS DOMAIN-CONTAINING PROTEIN"/>
    <property type="match status" value="1"/>
</dbReference>
<dbReference type="RefSeq" id="WP_289268290.1">
    <property type="nucleotide sequence ID" value="NZ_OX365700.1"/>
</dbReference>
<dbReference type="SMART" id="SM00116">
    <property type="entry name" value="CBS"/>
    <property type="match status" value="2"/>
</dbReference>
<sequence>MINETTPGSSRTASLDRSIDRLRQHLAQLVPLIAEWKDHQDKVLDDFDSKAEQLIREALGDTSRMVEAYEYAQLGAAAGLVNFPDEAPEGGETTRDHKRESLNQRKRVLESCIAELEADRAAVVAQSGHDVEAVIGPHVAHHMTSELRSVHVNASLKEAGRLMQQWAVGSLLVTDDKAFVGLVTDSDLAREVVAKGLDPAITKVKACMRSPIPAIEGDRPIIEAVRMMKDRATRHLAVTDRGEITGLISVSNILRYYSGVV</sequence>
<evidence type="ECO:0000313" key="6">
    <source>
        <dbReference type="Proteomes" id="UP001179121"/>
    </source>
</evidence>
<organism evidence="5 6">
    <name type="scientific">Nitrospira tepida</name>
    <dbReference type="NCBI Taxonomy" id="2973512"/>
    <lineage>
        <taxon>Bacteria</taxon>
        <taxon>Pseudomonadati</taxon>
        <taxon>Nitrospirota</taxon>
        <taxon>Nitrospiria</taxon>
        <taxon>Nitrospirales</taxon>
        <taxon>Nitrospiraceae</taxon>
        <taxon>Nitrospira</taxon>
    </lineage>
</organism>
<feature type="domain" description="CBS" evidence="4">
    <location>
        <begin position="208"/>
        <end position="261"/>
    </location>
</feature>
<dbReference type="InterPro" id="IPR051257">
    <property type="entry name" value="Diverse_CBS-Domain"/>
</dbReference>
<protein>
    <submittedName>
        <fullName evidence="5">CBS domain-containing protein</fullName>
    </submittedName>
</protein>
<dbReference type="SUPFAM" id="SSF54631">
    <property type="entry name" value="CBS-domain pair"/>
    <property type="match status" value="1"/>
</dbReference>
<evidence type="ECO:0000313" key="5">
    <source>
        <dbReference type="EMBL" id="CAI4031365.1"/>
    </source>
</evidence>
<accession>A0AA86MYG5</accession>
<name>A0AA86MYG5_9BACT</name>
<dbReference type="Pfam" id="PF00571">
    <property type="entry name" value="CBS"/>
    <property type="match status" value="2"/>
</dbReference>
<evidence type="ECO:0000256" key="3">
    <source>
        <dbReference type="SAM" id="MobiDB-lite"/>
    </source>
</evidence>
<dbReference type="InterPro" id="IPR000644">
    <property type="entry name" value="CBS_dom"/>
</dbReference>
<feature type="domain" description="CBS" evidence="4">
    <location>
        <begin position="143"/>
        <end position="199"/>
    </location>
</feature>
<dbReference type="KEGG" id="nti:DNFV4_01787"/>
<feature type="region of interest" description="Disordered" evidence="3">
    <location>
        <begin position="83"/>
        <end position="102"/>
    </location>
</feature>
<dbReference type="PROSITE" id="PS51371">
    <property type="entry name" value="CBS"/>
    <property type="match status" value="2"/>
</dbReference>
<reference evidence="5" key="1">
    <citation type="submission" date="2022-10" db="EMBL/GenBank/DDBJ databases">
        <authorList>
            <person name="Koch H."/>
        </authorList>
    </citation>
    <scope>NUCLEOTIDE SEQUENCE</scope>
    <source>
        <strain evidence="5">DNF</strain>
    </source>
</reference>
<dbReference type="Gene3D" id="3.10.580.10">
    <property type="entry name" value="CBS-domain"/>
    <property type="match status" value="1"/>
</dbReference>
<evidence type="ECO:0000256" key="1">
    <source>
        <dbReference type="ARBA" id="ARBA00023122"/>
    </source>
</evidence>
<evidence type="ECO:0000256" key="2">
    <source>
        <dbReference type="PROSITE-ProRule" id="PRU00703"/>
    </source>
</evidence>
<dbReference type="AlphaFoldDB" id="A0AA86MYG5"/>
<gene>
    <name evidence="5" type="ORF">DNFV4_01787</name>
</gene>
<evidence type="ECO:0000259" key="4">
    <source>
        <dbReference type="PROSITE" id="PS51371"/>
    </source>
</evidence>
<dbReference type="Proteomes" id="UP001179121">
    <property type="component" value="Chromosome"/>
</dbReference>
<dbReference type="InterPro" id="IPR046342">
    <property type="entry name" value="CBS_dom_sf"/>
</dbReference>
<dbReference type="PANTHER" id="PTHR43080">
    <property type="entry name" value="CBS DOMAIN-CONTAINING PROTEIN CBSX3, MITOCHONDRIAL"/>
    <property type="match status" value="1"/>
</dbReference>
<keyword evidence="6" id="KW-1185">Reference proteome</keyword>
<proteinExistence type="predicted"/>
<keyword evidence="1 2" id="KW-0129">CBS domain</keyword>